<reference evidence="2 3" key="1">
    <citation type="journal article" date="2016" name="Nat. Commun.">
        <title>Thousands of microbial genomes shed light on interconnected biogeochemical processes in an aquifer system.</title>
        <authorList>
            <person name="Anantharaman K."/>
            <person name="Brown C.T."/>
            <person name="Hug L.A."/>
            <person name="Sharon I."/>
            <person name="Castelle C.J."/>
            <person name="Probst A.J."/>
            <person name="Thomas B.C."/>
            <person name="Singh A."/>
            <person name="Wilkins M.J."/>
            <person name="Karaoz U."/>
            <person name="Brodie E.L."/>
            <person name="Williams K.H."/>
            <person name="Hubbard S.S."/>
            <person name="Banfield J.F."/>
        </authorList>
    </citation>
    <scope>NUCLEOTIDE SEQUENCE [LARGE SCALE GENOMIC DNA]</scope>
</reference>
<dbReference type="InterPro" id="IPR006342">
    <property type="entry name" value="FkbM_mtfrase"/>
</dbReference>
<evidence type="ECO:0000313" key="3">
    <source>
        <dbReference type="Proteomes" id="UP000178602"/>
    </source>
</evidence>
<dbReference type="PANTHER" id="PTHR34203:SF15">
    <property type="entry name" value="SLL1173 PROTEIN"/>
    <property type="match status" value="1"/>
</dbReference>
<dbReference type="Proteomes" id="UP000178602">
    <property type="component" value="Unassembled WGS sequence"/>
</dbReference>
<dbReference type="AlphaFoldDB" id="A0A1F4T602"/>
<comment type="caution">
    <text evidence="2">The sequence shown here is derived from an EMBL/GenBank/DDBJ whole genome shotgun (WGS) entry which is preliminary data.</text>
</comment>
<dbReference type="Gene3D" id="3.40.50.150">
    <property type="entry name" value="Vaccinia Virus protein VP39"/>
    <property type="match status" value="1"/>
</dbReference>
<dbReference type="NCBIfam" id="TIGR01444">
    <property type="entry name" value="fkbM_fam"/>
    <property type="match status" value="1"/>
</dbReference>
<dbReference type="PANTHER" id="PTHR34203">
    <property type="entry name" value="METHYLTRANSFERASE, FKBM FAMILY PROTEIN"/>
    <property type="match status" value="1"/>
</dbReference>
<sequence>MRKKIKLKLQALFGRLIKKILGKYVFALVTKTSNGLFAVDPEDYGVGKHLRQEGNYGEDELLRLRPLINPNSSVLVVGSHIGSLVIPLAKVCKKIVAIEANPANYELLELNLSLNKVMNCRAYNLAANDQKGILELLASRSNSGGSKRVPQKKDYAYYYDNPETIKVPAVRLDDQLAEKQFDLIVMDIEGSEYFALKGMPEILKQSKVLVVEFLPHHLKKVSGVKVDQFLSLIEPYFSRLIVPSRGLKVAGKEIGTVLQEMYDRDLEDNGIIFER</sequence>
<dbReference type="InterPro" id="IPR029063">
    <property type="entry name" value="SAM-dependent_MTases_sf"/>
</dbReference>
<evidence type="ECO:0000259" key="1">
    <source>
        <dbReference type="Pfam" id="PF05050"/>
    </source>
</evidence>
<dbReference type="SUPFAM" id="SSF53335">
    <property type="entry name" value="S-adenosyl-L-methionine-dependent methyltransferases"/>
    <property type="match status" value="1"/>
</dbReference>
<dbReference type="InterPro" id="IPR052514">
    <property type="entry name" value="SAM-dependent_MTase"/>
</dbReference>
<evidence type="ECO:0000313" key="2">
    <source>
        <dbReference type="EMBL" id="OGC27503.1"/>
    </source>
</evidence>
<dbReference type="Pfam" id="PF05050">
    <property type="entry name" value="Methyltransf_21"/>
    <property type="match status" value="1"/>
</dbReference>
<gene>
    <name evidence="2" type="ORF">A3K49_00530</name>
</gene>
<accession>A0A1F4T602</accession>
<organism evidence="2 3">
    <name type="scientific">candidate division WOR-1 bacterium RIFOXYC12_FULL_54_18</name>
    <dbReference type="NCBI Taxonomy" id="1802584"/>
    <lineage>
        <taxon>Bacteria</taxon>
        <taxon>Bacillati</taxon>
        <taxon>Saganbacteria</taxon>
    </lineage>
</organism>
<name>A0A1F4T602_UNCSA</name>
<protein>
    <recommendedName>
        <fullName evidence="1">Methyltransferase FkbM domain-containing protein</fullName>
    </recommendedName>
</protein>
<proteinExistence type="predicted"/>
<feature type="domain" description="Methyltransferase FkbM" evidence="1">
    <location>
        <begin position="77"/>
        <end position="229"/>
    </location>
</feature>
<dbReference type="EMBL" id="MEUG01000001">
    <property type="protein sequence ID" value="OGC27503.1"/>
    <property type="molecule type" value="Genomic_DNA"/>
</dbReference>